<reference evidence="1 2" key="1">
    <citation type="journal article" date="2016" name="Proc. Natl. Acad. Sci. U.S.A.">
        <title>Comparative genomics of biotechnologically important yeasts.</title>
        <authorList>
            <person name="Riley R."/>
            <person name="Haridas S."/>
            <person name="Wolfe K.H."/>
            <person name="Lopes M.R."/>
            <person name="Hittinger C.T."/>
            <person name="Goeker M."/>
            <person name="Salamov A.A."/>
            <person name="Wisecaver J.H."/>
            <person name="Long T.M."/>
            <person name="Calvey C.H."/>
            <person name="Aerts A.L."/>
            <person name="Barry K.W."/>
            <person name="Choi C."/>
            <person name="Clum A."/>
            <person name="Coughlan A.Y."/>
            <person name="Deshpande S."/>
            <person name="Douglass A.P."/>
            <person name="Hanson S.J."/>
            <person name="Klenk H.-P."/>
            <person name="LaButti K.M."/>
            <person name="Lapidus A."/>
            <person name="Lindquist E.A."/>
            <person name="Lipzen A.M."/>
            <person name="Meier-Kolthoff J.P."/>
            <person name="Ohm R.A."/>
            <person name="Otillar R.P."/>
            <person name="Pangilinan J.L."/>
            <person name="Peng Y."/>
            <person name="Rokas A."/>
            <person name="Rosa C.A."/>
            <person name="Scheuner C."/>
            <person name="Sibirny A.A."/>
            <person name="Slot J.C."/>
            <person name="Stielow J.B."/>
            <person name="Sun H."/>
            <person name="Kurtzman C.P."/>
            <person name="Blackwell M."/>
            <person name="Grigoriev I.V."/>
            <person name="Jeffries T.W."/>
        </authorList>
    </citation>
    <scope>NUCLEOTIDE SEQUENCE [LARGE SCALE GENOMIC DNA]</scope>
    <source>
        <strain evidence="2">ATCC 58044 / CBS 1984 / NCYC 433 / NRRL Y-366-8</strain>
    </source>
</reference>
<evidence type="ECO:0000313" key="2">
    <source>
        <dbReference type="Proteomes" id="UP000094112"/>
    </source>
</evidence>
<accession>A0A1E3P374</accession>
<gene>
    <name evidence="1" type="ORF">WICANDRAFT_83941</name>
</gene>
<dbReference type="Proteomes" id="UP000094112">
    <property type="component" value="Unassembled WGS sequence"/>
</dbReference>
<dbReference type="RefSeq" id="XP_019039138.1">
    <property type="nucleotide sequence ID" value="XM_019185627.1"/>
</dbReference>
<organism evidence="1 2">
    <name type="scientific">Wickerhamomyces anomalus (strain ATCC 58044 / CBS 1984 / NCYC 433 / NRRL Y-366-8)</name>
    <name type="common">Yeast</name>
    <name type="synonym">Hansenula anomala</name>
    <dbReference type="NCBI Taxonomy" id="683960"/>
    <lineage>
        <taxon>Eukaryota</taxon>
        <taxon>Fungi</taxon>
        <taxon>Dikarya</taxon>
        <taxon>Ascomycota</taxon>
        <taxon>Saccharomycotina</taxon>
        <taxon>Saccharomycetes</taxon>
        <taxon>Phaffomycetales</taxon>
        <taxon>Wickerhamomycetaceae</taxon>
        <taxon>Wickerhamomyces</taxon>
    </lineage>
</organism>
<dbReference type="AlphaFoldDB" id="A0A1E3P374"/>
<dbReference type="EMBL" id="KV454210">
    <property type="protein sequence ID" value="ODQ59931.1"/>
    <property type="molecule type" value="Genomic_DNA"/>
</dbReference>
<name>A0A1E3P374_WICAA</name>
<keyword evidence="2" id="KW-1185">Reference proteome</keyword>
<sequence length="60" mass="7317">MRIKVVEVGSALGDWILVMLQNMLMYRWVKMIWLDYIWVLVANYLCEQQITNYPHNWTEP</sequence>
<dbReference type="GeneID" id="30202873"/>
<proteinExistence type="predicted"/>
<protein>
    <submittedName>
        <fullName evidence="1">Uncharacterized protein</fullName>
    </submittedName>
</protein>
<evidence type="ECO:0000313" key="1">
    <source>
        <dbReference type="EMBL" id="ODQ59931.1"/>
    </source>
</evidence>